<gene>
    <name evidence="4" type="ORF">MY490_19860</name>
</gene>
<dbReference type="SUPFAM" id="SSF47413">
    <property type="entry name" value="lambda repressor-like DNA-binding domains"/>
    <property type="match status" value="1"/>
</dbReference>
<dbReference type="RefSeq" id="WP_248267195.1">
    <property type="nucleotide sequence ID" value="NZ_CP096034.1"/>
</dbReference>
<organism evidence="4 5">
    <name type="scientific">Gottfriedia acidiceleris</name>
    <dbReference type="NCBI Taxonomy" id="371036"/>
    <lineage>
        <taxon>Bacteria</taxon>
        <taxon>Bacillati</taxon>
        <taxon>Bacillota</taxon>
        <taxon>Bacilli</taxon>
        <taxon>Bacillales</taxon>
        <taxon>Bacillaceae</taxon>
        <taxon>Gottfriedia</taxon>
    </lineage>
</organism>
<feature type="coiled-coil region" evidence="2">
    <location>
        <begin position="108"/>
        <end position="135"/>
    </location>
</feature>
<sequence length="317" mass="37472">MYEGKIIKFYREKYNITQDQLGHEICSRAQICRIENNQANHSIEIIKKLTERLGVDLELEVTKLNKLKTSLDQLHDAIIMQVFDDINTAKEELEKFELITISPYKYFYQLLQIRILLLNNNLEEATNIIKKIQKIEHKLSPYEVNMLKHILGIQSLTNKDYPNAIQLLTSIQNDVYKNPEYFYHLAVAYNEIDSNILAYYYAEKAQQYFQQMNNYPRAIDAELLMIIQVKDAVGDEIINRYKNLINSCNLCNSPDRKSKIYYYLAYEYFCRKNYEQAKKYYSESMILNEANPQSLQYILSLEGYVRSSFDSDLVLNL</sequence>
<dbReference type="Proteomes" id="UP000830639">
    <property type="component" value="Chromosome"/>
</dbReference>
<name>A0ABY4JKH8_9BACI</name>
<reference evidence="4 5" key="1">
    <citation type="submission" date="2022-04" db="EMBL/GenBank/DDBJ databases">
        <title>Mechanism of arsenic methylation and mitigation arsenic toxicity by Bacillus sp. LH14 from an Arsenic-Contaminated Paddy Soil.</title>
        <authorList>
            <person name="Wang D."/>
        </authorList>
    </citation>
    <scope>NUCLEOTIDE SEQUENCE [LARGE SCALE GENOMIC DNA]</scope>
    <source>
        <strain evidence="4 5">LH14</strain>
    </source>
</reference>
<dbReference type="PROSITE" id="PS50943">
    <property type="entry name" value="HTH_CROC1"/>
    <property type="match status" value="1"/>
</dbReference>
<dbReference type="CDD" id="cd00093">
    <property type="entry name" value="HTH_XRE"/>
    <property type="match status" value="1"/>
</dbReference>
<dbReference type="InterPro" id="IPR001387">
    <property type="entry name" value="Cro/C1-type_HTH"/>
</dbReference>
<feature type="repeat" description="TPR" evidence="1">
    <location>
        <begin position="258"/>
        <end position="291"/>
    </location>
</feature>
<dbReference type="Gene3D" id="1.25.40.10">
    <property type="entry name" value="Tetratricopeptide repeat domain"/>
    <property type="match status" value="1"/>
</dbReference>
<keyword evidence="1" id="KW-0802">TPR repeat</keyword>
<dbReference type="SUPFAM" id="SSF81901">
    <property type="entry name" value="HCP-like"/>
    <property type="match status" value="1"/>
</dbReference>
<protein>
    <submittedName>
        <fullName evidence="4">Helix-turn-helix domain-containing protein</fullName>
    </submittedName>
</protein>
<accession>A0ABY4JKH8</accession>
<evidence type="ECO:0000256" key="1">
    <source>
        <dbReference type="PROSITE-ProRule" id="PRU00339"/>
    </source>
</evidence>
<evidence type="ECO:0000259" key="3">
    <source>
        <dbReference type="PROSITE" id="PS50943"/>
    </source>
</evidence>
<evidence type="ECO:0000313" key="4">
    <source>
        <dbReference type="EMBL" id="UPM53977.1"/>
    </source>
</evidence>
<dbReference type="SMART" id="SM00530">
    <property type="entry name" value="HTH_XRE"/>
    <property type="match status" value="1"/>
</dbReference>
<proteinExistence type="predicted"/>
<dbReference type="InterPro" id="IPR019734">
    <property type="entry name" value="TPR_rpt"/>
</dbReference>
<dbReference type="Pfam" id="PF01381">
    <property type="entry name" value="HTH_3"/>
    <property type="match status" value="1"/>
</dbReference>
<evidence type="ECO:0000256" key="2">
    <source>
        <dbReference type="SAM" id="Coils"/>
    </source>
</evidence>
<dbReference type="EMBL" id="CP096034">
    <property type="protein sequence ID" value="UPM53977.1"/>
    <property type="molecule type" value="Genomic_DNA"/>
</dbReference>
<feature type="domain" description="HTH cro/C1-type" evidence="3">
    <location>
        <begin position="7"/>
        <end position="61"/>
    </location>
</feature>
<keyword evidence="2" id="KW-0175">Coiled coil</keyword>
<dbReference type="InterPro" id="IPR010982">
    <property type="entry name" value="Lambda_DNA-bd_dom_sf"/>
</dbReference>
<dbReference type="PROSITE" id="PS50005">
    <property type="entry name" value="TPR"/>
    <property type="match status" value="1"/>
</dbReference>
<dbReference type="InterPro" id="IPR011990">
    <property type="entry name" value="TPR-like_helical_dom_sf"/>
</dbReference>
<dbReference type="SMART" id="SM00028">
    <property type="entry name" value="TPR"/>
    <property type="match status" value="2"/>
</dbReference>
<dbReference type="Gene3D" id="1.10.260.40">
    <property type="entry name" value="lambda repressor-like DNA-binding domains"/>
    <property type="match status" value="1"/>
</dbReference>
<keyword evidence="5" id="KW-1185">Reference proteome</keyword>
<evidence type="ECO:0000313" key="5">
    <source>
        <dbReference type="Proteomes" id="UP000830639"/>
    </source>
</evidence>